<feature type="region of interest" description="Disordered" evidence="1">
    <location>
        <begin position="1"/>
        <end position="142"/>
    </location>
</feature>
<evidence type="ECO:0000313" key="3">
    <source>
        <dbReference type="Proteomes" id="UP000077002"/>
    </source>
</evidence>
<dbReference type="Proteomes" id="UP000077002">
    <property type="component" value="Unassembled WGS sequence"/>
</dbReference>
<accession>A0A177FPW9</accession>
<protein>
    <submittedName>
        <fullName evidence="2">Uncharacterized protein</fullName>
    </submittedName>
</protein>
<proteinExistence type="predicted"/>
<dbReference type="AlphaFoldDB" id="A0A177FPW9"/>
<organism evidence="2 3">
    <name type="scientific">Fonsecaea monophora</name>
    <dbReference type="NCBI Taxonomy" id="254056"/>
    <lineage>
        <taxon>Eukaryota</taxon>
        <taxon>Fungi</taxon>
        <taxon>Dikarya</taxon>
        <taxon>Ascomycota</taxon>
        <taxon>Pezizomycotina</taxon>
        <taxon>Eurotiomycetes</taxon>
        <taxon>Chaetothyriomycetidae</taxon>
        <taxon>Chaetothyriales</taxon>
        <taxon>Herpotrichiellaceae</taxon>
        <taxon>Fonsecaea</taxon>
    </lineage>
</organism>
<dbReference type="RefSeq" id="XP_022517121.1">
    <property type="nucleotide sequence ID" value="XM_022650507.1"/>
</dbReference>
<gene>
    <name evidence="2" type="ORF">AYO21_00517</name>
</gene>
<comment type="caution">
    <text evidence="2">The sequence shown here is derived from an EMBL/GenBank/DDBJ whole genome shotgun (WGS) entry which is preliminary data.</text>
</comment>
<dbReference type="OrthoDB" id="4144886at2759"/>
<sequence>MSSGIIHFVNETGQGDDGGPSKRRLSRINSHVARFSHQRRKNNSSSNNNSTTVSKTPPLLQVDFVVEDPHPPASRSSSDSPEQIPPFSSRDNDQAIHSTGVPRPEQSERRRSAGSTATGEPRSNKLTRHQSAPVPVSHVKQEEHDLLSREITKRHSDGLHLPFCSSPEIESMGAFFQLADSVDIYEKYLLNYFKSAEDFTDLQTQMFGFHKDALYCPQRVPAARSIQQSRAALHWILIIAEEQMAKRINEPPNSHILKHSILKRRASGYKMLRSLLNNADFDLETAVLALRYAISAECYMNHKDAAMEHLKALDALLSRPGALERFVANPDKTALSLATLKRMYVSVPCRIKSFSDFETIKTMVFIKWKRLQALSKQNHADLVRHACAAYLTSTNRNCQAQTMPPKQTKETPPEQILLDRYISIKKSALFSTYSCETMNAACDPNWMYTYQAGLFALFYDMNMTLASFGRDNLRDKILFLEKLKVVLDGSSANTLGGTSALSIVDWVREQCYRECFKKDEAIVKEIDLCTYEINGFKVFALLDISQRIRLTGALRAWLLIDISVDIDMDKDDLTEDEFVSMEEQVTRAWWDEQLTPNSSPSP</sequence>
<evidence type="ECO:0000313" key="2">
    <source>
        <dbReference type="EMBL" id="OAG45169.1"/>
    </source>
</evidence>
<keyword evidence="3" id="KW-1185">Reference proteome</keyword>
<reference evidence="2 3" key="1">
    <citation type="submission" date="2016-03" db="EMBL/GenBank/DDBJ databases">
        <title>Draft genome sequence of the Fonsecaea monophora CBS 269.37.</title>
        <authorList>
            <person name="Bombassaro A."/>
            <person name="Vinicius W.A."/>
            <person name="De Hoog S."/>
            <person name="Sun J."/>
            <person name="Souza E.M."/>
            <person name="Raittz R.T."/>
            <person name="Costa F."/>
            <person name="Leao A.C."/>
            <person name="Tadra-Sfeir M.Z."/>
            <person name="Baura V."/>
            <person name="Balsanelli E."/>
            <person name="Pedrosa F.O."/>
            <person name="Moreno L.F."/>
            <person name="Steffens M.B."/>
            <person name="Xi L."/>
            <person name="Bocca A.L."/>
            <person name="Felipe M.S."/>
            <person name="Teixeira M."/>
            <person name="Telles Filho F.Q."/>
            <person name="Azevedo C.M."/>
            <person name="Gomes R."/>
            <person name="Vicente V.A."/>
        </authorList>
    </citation>
    <scope>NUCLEOTIDE SEQUENCE [LARGE SCALE GENOMIC DNA]</scope>
    <source>
        <strain evidence="2 3">CBS 269.37</strain>
    </source>
</reference>
<dbReference type="EMBL" id="LVKK01000002">
    <property type="protein sequence ID" value="OAG45169.1"/>
    <property type="molecule type" value="Genomic_DNA"/>
</dbReference>
<evidence type="ECO:0000256" key="1">
    <source>
        <dbReference type="SAM" id="MobiDB-lite"/>
    </source>
</evidence>
<dbReference type="GeneID" id="34595699"/>
<name>A0A177FPW9_9EURO</name>